<evidence type="ECO:0000313" key="3">
    <source>
        <dbReference type="Proteomes" id="UP000056252"/>
    </source>
</evidence>
<sequence length="235" mass="25875">MKKTFLITAFCALLGIIVFSCSQDELDGTTDVSEMKGSLSSDNAELSNYFKTSDFQLMVRSHGLDLGSINLNHVSKQSYDDYYVDSYIIPVGDEDTPKGTMVVCADYKHSQYYAIYMDLSDILISNSSKACVSFSDGTELADYRVTHKENNISFKLDKVYSDKGTEVSCLTRMLPPPQGKESWSNCVRRVFQTASESCAKDPRCHIMCVTPDLLTRGGCTGSMIAAAAAACVLRC</sequence>
<feature type="signal peptide" evidence="1">
    <location>
        <begin position="1"/>
        <end position="22"/>
    </location>
</feature>
<feature type="chain" id="PRO_5006601770" description="Lipoprotein" evidence="1">
    <location>
        <begin position="23"/>
        <end position="235"/>
    </location>
</feature>
<dbReference type="EMBL" id="CP013195">
    <property type="protein sequence ID" value="ALO48324.1"/>
    <property type="molecule type" value="Genomic_DNA"/>
</dbReference>
<protein>
    <recommendedName>
        <fullName evidence="4">Lipoprotein</fullName>
    </recommendedName>
</protein>
<name>A0A0S2KJS6_9BACT</name>
<dbReference type="RefSeq" id="WP_025065778.1">
    <property type="nucleotide sequence ID" value="NZ_CP013195.1"/>
</dbReference>
<dbReference type="AlphaFoldDB" id="A0A0S2KJS6"/>
<evidence type="ECO:0000313" key="2">
    <source>
        <dbReference type="EMBL" id="ALO48324.1"/>
    </source>
</evidence>
<dbReference type="Proteomes" id="UP000056252">
    <property type="component" value="Chromosome"/>
</dbReference>
<evidence type="ECO:0008006" key="4">
    <source>
        <dbReference type="Google" id="ProtNLM"/>
    </source>
</evidence>
<dbReference type="STRING" id="76123.AS203_03850"/>
<gene>
    <name evidence="2" type="ORF">AS203_03850</name>
</gene>
<accession>A0A0S2KJS6</accession>
<dbReference type="KEGG" id="peo:AS203_03850"/>
<keyword evidence="3" id="KW-1185">Reference proteome</keyword>
<reference evidence="3" key="1">
    <citation type="submission" date="2015-11" db="EMBL/GenBank/DDBJ databases">
        <authorList>
            <person name="Holder M.E."/>
            <person name="Ajami N.J."/>
            <person name="Petrosino J.F."/>
        </authorList>
    </citation>
    <scope>NUCLEOTIDE SEQUENCE [LARGE SCALE GENOMIC DNA]</scope>
    <source>
        <strain evidence="3">F0113</strain>
    </source>
</reference>
<evidence type="ECO:0000256" key="1">
    <source>
        <dbReference type="SAM" id="SignalP"/>
    </source>
</evidence>
<dbReference type="PROSITE" id="PS51257">
    <property type="entry name" value="PROKAR_LIPOPROTEIN"/>
    <property type="match status" value="1"/>
</dbReference>
<organism evidence="2 3">
    <name type="scientific">Hoylesella enoeca</name>
    <dbReference type="NCBI Taxonomy" id="76123"/>
    <lineage>
        <taxon>Bacteria</taxon>
        <taxon>Pseudomonadati</taxon>
        <taxon>Bacteroidota</taxon>
        <taxon>Bacteroidia</taxon>
        <taxon>Bacteroidales</taxon>
        <taxon>Prevotellaceae</taxon>
        <taxon>Hoylesella</taxon>
    </lineage>
</organism>
<keyword evidence="1" id="KW-0732">Signal</keyword>
<proteinExistence type="predicted"/>